<proteinExistence type="predicted"/>
<evidence type="ECO:0000256" key="1">
    <source>
        <dbReference type="SAM" id="Coils"/>
    </source>
</evidence>
<evidence type="ECO:0000313" key="2">
    <source>
        <dbReference type="EMBL" id="OGE86109.1"/>
    </source>
</evidence>
<protein>
    <submittedName>
        <fullName evidence="2">Uncharacterized protein</fullName>
    </submittedName>
</protein>
<dbReference type="Proteomes" id="UP000176786">
    <property type="component" value="Unassembled WGS sequence"/>
</dbReference>
<gene>
    <name evidence="2" type="ORF">A3J48_02610</name>
</gene>
<feature type="coiled-coil region" evidence="1">
    <location>
        <begin position="39"/>
        <end position="66"/>
    </location>
</feature>
<accession>A0A1F5P839</accession>
<organism evidence="2 3">
    <name type="scientific">Candidatus Doudnabacteria bacterium RIFCSPHIGHO2_02_FULL_46_11</name>
    <dbReference type="NCBI Taxonomy" id="1817832"/>
    <lineage>
        <taxon>Bacteria</taxon>
        <taxon>Candidatus Doudnaibacteriota</taxon>
    </lineage>
</organism>
<dbReference type="EMBL" id="MFES01000010">
    <property type="protein sequence ID" value="OGE86109.1"/>
    <property type="molecule type" value="Genomic_DNA"/>
</dbReference>
<evidence type="ECO:0000313" key="3">
    <source>
        <dbReference type="Proteomes" id="UP000176786"/>
    </source>
</evidence>
<name>A0A1F5P839_9BACT</name>
<sequence length="104" mass="12160">MADENLHQPVIKEYLGEYTEKVLLPAMSNLLDEKFDEKLEPLKTDIQKLRNEMQALSAKVTNYLELSDKRYLELKYRNTVVAKWVKQIADKAGVEIDLAELEKY</sequence>
<keyword evidence="1" id="KW-0175">Coiled coil</keyword>
<dbReference type="AlphaFoldDB" id="A0A1F5P839"/>
<comment type="caution">
    <text evidence="2">The sequence shown here is derived from an EMBL/GenBank/DDBJ whole genome shotgun (WGS) entry which is preliminary data.</text>
</comment>
<reference evidence="2 3" key="1">
    <citation type="journal article" date="2016" name="Nat. Commun.">
        <title>Thousands of microbial genomes shed light on interconnected biogeochemical processes in an aquifer system.</title>
        <authorList>
            <person name="Anantharaman K."/>
            <person name="Brown C.T."/>
            <person name="Hug L.A."/>
            <person name="Sharon I."/>
            <person name="Castelle C.J."/>
            <person name="Probst A.J."/>
            <person name="Thomas B.C."/>
            <person name="Singh A."/>
            <person name="Wilkins M.J."/>
            <person name="Karaoz U."/>
            <person name="Brodie E.L."/>
            <person name="Williams K.H."/>
            <person name="Hubbard S.S."/>
            <person name="Banfield J.F."/>
        </authorList>
    </citation>
    <scope>NUCLEOTIDE SEQUENCE [LARGE SCALE GENOMIC DNA]</scope>
</reference>